<name>A0A3N0UZ77_9PROT</name>
<protein>
    <submittedName>
        <fullName evidence="1">MaoC family dehydratase</fullName>
    </submittedName>
</protein>
<dbReference type="Proteomes" id="UP000275137">
    <property type="component" value="Unassembled WGS sequence"/>
</dbReference>
<sequence>MTKPTPRPAGNFFEDFRLGQHIEHATPRTITDGECALYIALTGARQPVHCATPVAQDLGYPSKPVDDLLAFHIAFAKTVPDISVNAVANLGYADVRFLRPVYVGDTLSTASTVIGLKQNSNGKSGVVYVRSESRNQHSEVVLSWVRWVMVHKHDLQAPAPETVIPTLPEVVIRANLAVPRFLRAAQLDAQVTGSARLWNDYVIGERIAHPAGMTVEEADHTLATKLYQNNARLHFDALMMQDSPFKRRLMYGGHVISVCRALSYDGLENVISIAAINGGTHSNPSFGGDTFYAVTEVLEKWELPGHHDLGALRLRLIGLRNLPADQFDSLHIEQDGKSGYHPQVVLDLDYTVLMPRR</sequence>
<dbReference type="InterPro" id="IPR016790">
    <property type="entry name" value="Thiol_ester_hydratase_Rv0216"/>
</dbReference>
<organism evidence="1 2">
    <name type="scientific">Pseudomethylobacillus aquaticus</name>
    <dbReference type="NCBI Taxonomy" id="2676064"/>
    <lineage>
        <taxon>Bacteria</taxon>
        <taxon>Pseudomonadati</taxon>
        <taxon>Pseudomonadota</taxon>
        <taxon>Betaproteobacteria</taxon>
        <taxon>Nitrosomonadales</taxon>
        <taxon>Methylophilaceae</taxon>
        <taxon>Pseudomethylobacillus</taxon>
    </lineage>
</organism>
<proteinExistence type="predicted"/>
<comment type="caution">
    <text evidence="1">The sequence shown here is derived from an EMBL/GenBank/DDBJ whole genome shotgun (WGS) entry which is preliminary data.</text>
</comment>
<dbReference type="PANTHER" id="PTHR43664:SF1">
    <property type="entry name" value="BETA-METHYLMALYL-COA DEHYDRATASE"/>
    <property type="match status" value="1"/>
</dbReference>
<dbReference type="CDD" id="cd03451">
    <property type="entry name" value="FkbR2"/>
    <property type="match status" value="2"/>
</dbReference>
<dbReference type="Gene3D" id="3.10.129.10">
    <property type="entry name" value="Hotdog Thioesterase"/>
    <property type="match status" value="1"/>
</dbReference>
<dbReference type="GO" id="GO:0016829">
    <property type="term" value="F:lyase activity"/>
    <property type="evidence" value="ECO:0007669"/>
    <property type="project" value="InterPro"/>
</dbReference>
<dbReference type="EMBL" id="RJVP01000005">
    <property type="protein sequence ID" value="ROH85551.1"/>
    <property type="molecule type" value="Genomic_DNA"/>
</dbReference>
<dbReference type="RefSeq" id="WP_123237870.1">
    <property type="nucleotide sequence ID" value="NZ_RJVP01000005.1"/>
</dbReference>
<dbReference type="Pfam" id="PF19315">
    <property type="entry name" value="MC_hydratase"/>
    <property type="match status" value="1"/>
</dbReference>
<reference evidence="1 2" key="1">
    <citation type="submission" date="2018-10" db="EMBL/GenBank/DDBJ databases">
        <authorList>
            <person name="Chen W.-M."/>
        </authorList>
    </citation>
    <scope>NUCLEOTIDE SEQUENCE [LARGE SCALE GENOMIC DNA]</scope>
    <source>
        <strain evidence="1 2">H-5</strain>
    </source>
</reference>
<evidence type="ECO:0000313" key="2">
    <source>
        <dbReference type="Proteomes" id="UP000275137"/>
    </source>
</evidence>
<keyword evidence="2" id="KW-1185">Reference proteome</keyword>
<accession>A0A3N0UZ77</accession>
<dbReference type="InterPro" id="IPR029069">
    <property type="entry name" value="HotDog_dom_sf"/>
</dbReference>
<dbReference type="InterPro" id="IPR048274">
    <property type="entry name" value="MC_hydratase"/>
</dbReference>
<dbReference type="PANTHER" id="PTHR43664">
    <property type="entry name" value="MONOAMINE OXIDASE-RELATED"/>
    <property type="match status" value="1"/>
</dbReference>
<dbReference type="InterPro" id="IPR052342">
    <property type="entry name" value="MCH/BMMD"/>
</dbReference>
<gene>
    <name evidence="1" type="ORF">ED236_10265</name>
</gene>
<evidence type="ECO:0000313" key="1">
    <source>
        <dbReference type="EMBL" id="ROH85551.1"/>
    </source>
</evidence>
<dbReference type="AlphaFoldDB" id="A0A3N0UZ77"/>
<dbReference type="PIRSF" id="PIRSF021494">
    <property type="entry name" value="Rv0216_prd"/>
    <property type="match status" value="1"/>
</dbReference>
<dbReference type="SUPFAM" id="SSF54637">
    <property type="entry name" value="Thioesterase/thiol ester dehydrase-isomerase"/>
    <property type="match status" value="2"/>
</dbReference>